<evidence type="ECO:0000313" key="5">
    <source>
        <dbReference type="Proteomes" id="UP000321816"/>
    </source>
</evidence>
<dbReference type="InterPro" id="IPR041999">
    <property type="entry name" value="Sortase_D_1"/>
</dbReference>
<feature type="region of interest" description="Disordered" evidence="3">
    <location>
        <begin position="31"/>
        <end position="95"/>
    </location>
</feature>
<dbReference type="InterPro" id="IPR023365">
    <property type="entry name" value="Sortase_dom-sf"/>
</dbReference>
<feature type="active site" description="Proton donor/acceptor" evidence="2">
    <location>
        <position position="150"/>
    </location>
</feature>
<dbReference type="SUPFAM" id="SSF63817">
    <property type="entry name" value="Sortase"/>
    <property type="match status" value="1"/>
</dbReference>
<dbReference type="NCBIfam" id="TIGR01076">
    <property type="entry name" value="sortase_fam"/>
    <property type="match status" value="1"/>
</dbReference>
<name>A0A5C7F2A2_9BACI</name>
<dbReference type="InterPro" id="IPR053525">
    <property type="entry name" value="Sortase_D"/>
</dbReference>
<evidence type="ECO:0000313" key="4">
    <source>
        <dbReference type="EMBL" id="WWD78997.1"/>
    </source>
</evidence>
<dbReference type="Pfam" id="PF04203">
    <property type="entry name" value="Sortase"/>
    <property type="match status" value="1"/>
</dbReference>
<evidence type="ECO:0000256" key="3">
    <source>
        <dbReference type="SAM" id="MobiDB-lite"/>
    </source>
</evidence>
<sequence>MVNKLAYALILVGILFGGWNGYVWATESSSGQEQLEENDIAPSEVISTTEKADSMQGERLPDEKSSDQKDDPSSSSLSRAEETEEETAPREDYDYEKGDDVGWLLIPSLDMKYPVYWGTDDETLTQGVGYHEGDFTTPPDGLGHTVLSGHRDTVFRELGDVEEGAAIFVQFEGVQYEYELEKTWITDADDRTVIVDKEEPTLTLTTCYPFNFIGAAPDRYIMEASLVDTVDME</sequence>
<feature type="compositionally biased region" description="Basic and acidic residues" evidence="3">
    <location>
        <begin position="59"/>
        <end position="72"/>
    </location>
</feature>
<dbReference type="NCBIfam" id="NF033746">
    <property type="entry name" value="class_D_sortase"/>
    <property type="match status" value="1"/>
</dbReference>
<dbReference type="Gene3D" id="2.40.260.10">
    <property type="entry name" value="Sortase"/>
    <property type="match status" value="1"/>
</dbReference>
<keyword evidence="1" id="KW-0378">Hydrolase</keyword>
<accession>A0A5C7F2A2</accession>
<dbReference type="RefSeq" id="WP_147805337.1">
    <property type="nucleotide sequence ID" value="NZ_CP144914.1"/>
</dbReference>
<organism evidence="4 5">
    <name type="scientific">Alkalicoccus halolimnae</name>
    <dbReference type="NCBI Taxonomy" id="1667239"/>
    <lineage>
        <taxon>Bacteria</taxon>
        <taxon>Bacillati</taxon>
        <taxon>Bacillota</taxon>
        <taxon>Bacilli</taxon>
        <taxon>Bacillales</taxon>
        <taxon>Bacillaceae</taxon>
        <taxon>Alkalicoccus</taxon>
    </lineage>
</organism>
<dbReference type="InterPro" id="IPR005754">
    <property type="entry name" value="Sortase"/>
</dbReference>
<dbReference type="CDD" id="cd05828">
    <property type="entry name" value="Sortase_D_1"/>
    <property type="match status" value="1"/>
</dbReference>
<dbReference type="EMBL" id="CP144914">
    <property type="protein sequence ID" value="WWD78997.1"/>
    <property type="molecule type" value="Genomic_DNA"/>
</dbReference>
<dbReference type="AlphaFoldDB" id="A0A5C7F2A2"/>
<dbReference type="Proteomes" id="UP000321816">
    <property type="component" value="Chromosome"/>
</dbReference>
<dbReference type="KEGG" id="ahal:FTX54_011245"/>
<gene>
    <name evidence="4" type="ORF">FTX54_011245</name>
</gene>
<keyword evidence="5" id="KW-1185">Reference proteome</keyword>
<evidence type="ECO:0000256" key="1">
    <source>
        <dbReference type="ARBA" id="ARBA00022801"/>
    </source>
</evidence>
<evidence type="ECO:0000256" key="2">
    <source>
        <dbReference type="PIRSR" id="PIRSR605754-1"/>
    </source>
</evidence>
<proteinExistence type="predicted"/>
<dbReference type="GO" id="GO:0016787">
    <property type="term" value="F:hydrolase activity"/>
    <property type="evidence" value="ECO:0007669"/>
    <property type="project" value="UniProtKB-KW"/>
</dbReference>
<dbReference type="OrthoDB" id="165822at2"/>
<reference evidence="4 5" key="1">
    <citation type="submission" date="2024-01" db="EMBL/GenBank/DDBJ databases">
        <title>Complete Genome Sequence of Alkalicoccus halolimnae BZ-SZ-XJ29T, a Moderately Halophilic Bacterium Isolated from a Salt Lake.</title>
        <authorList>
            <person name="Zhao B."/>
        </authorList>
    </citation>
    <scope>NUCLEOTIDE SEQUENCE [LARGE SCALE GENOMIC DNA]</scope>
    <source>
        <strain evidence="4 5">BZ-SZ-XJ29</strain>
    </source>
</reference>
<feature type="active site" description="Acyl-thioester intermediate" evidence="2">
    <location>
        <position position="207"/>
    </location>
</feature>
<protein>
    <submittedName>
        <fullName evidence="4">Class D sortase</fullName>
    </submittedName>
</protein>